<feature type="chain" id="PRO_5046939051" evidence="2">
    <location>
        <begin position="30"/>
        <end position="328"/>
    </location>
</feature>
<comment type="similarity">
    <text evidence="1">Belongs to the UPF0065 (bug) family.</text>
</comment>
<dbReference type="EMBL" id="JALBUU010000097">
    <property type="protein sequence ID" value="MCI0756185.1"/>
    <property type="molecule type" value="Genomic_DNA"/>
</dbReference>
<keyword evidence="2" id="KW-0732">Signal</keyword>
<dbReference type="PROSITE" id="PS51318">
    <property type="entry name" value="TAT"/>
    <property type="match status" value="1"/>
</dbReference>
<dbReference type="Gene3D" id="3.40.190.150">
    <property type="entry name" value="Bordetella uptake gene, domain 1"/>
    <property type="match status" value="1"/>
</dbReference>
<dbReference type="PIRSF" id="PIRSF017082">
    <property type="entry name" value="YflP"/>
    <property type="match status" value="1"/>
</dbReference>
<dbReference type="InterPro" id="IPR005064">
    <property type="entry name" value="BUG"/>
</dbReference>
<dbReference type="CDD" id="cd07012">
    <property type="entry name" value="PBP2_Bug_TTT"/>
    <property type="match status" value="1"/>
</dbReference>
<dbReference type="Proteomes" id="UP001201985">
    <property type="component" value="Unassembled WGS sequence"/>
</dbReference>
<dbReference type="Gene3D" id="3.40.190.10">
    <property type="entry name" value="Periplasmic binding protein-like II"/>
    <property type="match status" value="1"/>
</dbReference>
<evidence type="ECO:0000313" key="4">
    <source>
        <dbReference type="Proteomes" id="UP001201985"/>
    </source>
</evidence>
<keyword evidence="4" id="KW-1185">Reference proteome</keyword>
<dbReference type="PANTHER" id="PTHR42928">
    <property type="entry name" value="TRICARBOXYLATE-BINDING PROTEIN"/>
    <property type="match status" value="1"/>
</dbReference>
<protein>
    <submittedName>
        <fullName evidence="3">Tripartite tricarboxylate transporter substrate binding protein</fullName>
    </submittedName>
</protein>
<gene>
    <name evidence="3" type="ORF">MON41_21225</name>
</gene>
<evidence type="ECO:0000256" key="2">
    <source>
        <dbReference type="SAM" id="SignalP"/>
    </source>
</evidence>
<evidence type="ECO:0000313" key="3">
    <source>
        <dbReference type="EMBL" id="MCI0756185.1"/>
    </source>
</evidence>
<comment type="caution">
    <text evidence="3">The sequence shown here is derived from an EMBL/GenBank/DDBJ whole genome shotgun (WGS) entry which is preliminary data.</text>
</comment>
<organism evidence="3 4">
    <name type="scientific">Teichococcus vastitatis</name>
    <dbReference type="NCBI Taxonomy" id="2307076"/>
    <lineage>
        <taxon>Bacteria</taxon>
        <taxon>Pseudomonadati</taxon>
        <taxon>Pseudomonadota</taxon>
        <taxon>Alphaproteobacteria</taxon>
        <taxon>Acetobacterales</taxon>
        <taxon>Roseomonadaceae</taxon>
        <taxon>Roseomonas</taxon>
    </lineage>
</organism>
<dbReference type="RefSeq" id="WP_120006357.1">
    <property type="nucleotide sequence ID" value="NZ_JALBUU010000097.1"/>
</dbReference>
<dbReference type="Pfam" id="PF03401">
    <property type="entry name" value="TctC"/>
    <property type="match status" value="1"/>
</dbReference>
<reference evidence="3 4" key="1">
    <citation type="submission" date="2022-03" db="EMBL/GenBank/DDBJ databases">
        <title>Complete genome analysis of Roseomonas KG 17.1 : a prolific producer of plant growth promoters.</title>
        <authorList>
            <person name="Saadouli I."/>
            <person name="Najjari A."/>
            <person name="Mosbah A."/>
            <person name="Ouzari H.I."/>
        </authorList>
    </citation>
    <scope>NUCLEOTIDE SEQUENCE [LARGE SCALE GENOMIC DNA]</scope>
    <source>
        <strain evidence="3 4">KG17-1</strain>
    </source>
</reference>
<accession>A0ABS9WA53</accession>
<dbReference type="PANTHER" id="PTHR42928:SF5">
    <property type="entry name" value="BLR1237 PROTEIN"/>
    <property type="match status" value="1"/>
</dbReference>
<evidence type="ECO:0000256" key="1">
    <source>
        <dbReference type="ARBA" id="ARBA00006987"/>
    </source>
</evidence>
<dbReference type="SUPFAM" id="SSF53850">
    <property type="entry name" value="Periplasmic binding protein-like II"/>
    <property type="match status" value="1"/>
</dbReference>
<proteinExistence type="inferred from homology"/>
<feature type="signal peptide" evidence="2">
    <location>
        <begin position="1"/>
        <end position="29"/>
    </location>
</feature>
<name>A0ABS9WA53_9PROT</name>
<sequence length="328" mass="35456">MTAMTQSRRGLLGLGGGLAAAALARPALAQDPFPSKPLRMLVPWAPGGSTDVQMRALCEAASRRLRQPVVVENKSGAGGILGAQALASGTRPDGYTLAQMPVSVFRYPQMVEKPPFNPMADFTWLLQLTGYLFGVVVKADAPWRSFDEFLAYAKANPGRVSYGTPGAGTSLHITMEQISKPRGIEWTHVPFRGVAENMQALLGGQISASADSSAWAELVRDGRLRLLCTWGAERAKRFQDVPTLRDLGINIISESSYGVAGPAGMAPEVVRVLHDAFHEALLDPAHVAVLERYDMSVAYLNSEDYAAAVRQQYKQDGEMIQRLGLKMG</sequence>
<dbReference type="InterPro" id="IPR042100">
    <property type="entry name" value="Bug_dom1"/>
</dbReference>
<dbReference type="InterPro" id="IPR006311">
    <property type="entry name" value="TAT_signal"/>
</dbReference>